<organism evidence="2 3">
    <name type="scientific">Rhodohalobacter sulfatireducens</name>
    <dbReference type="NCBI Taxonomy" id="2911366"/>
    <lineage>
        <taxon>Bacteria</taxon>
        <taxon>Pseudomonadati</taxon>
        <taxon>Balneolota</taxon>
        <taxon>Balneolia</taxon>
        <taxon>Balneolales</taxon>
        <taxon>Balneolaceae</taxon>
        <taxon>Rhodohalobacter</taxon>
    </lineage>
</organism>
<protein>
    <submittedName>
        <fullName evidence="2">Glycosyltransferase</fullName>
        <ecNumber evidence="2">2.4.-.-</ecNumber>
    </submittedName>
</protein>
<dbReference type="PANTHER" id="PTHR22916:SF3">
    <property type="entry name" value="UDP-GLCNAC:BETAGAL BETA-1,3-N-ACETYLGLUCOSAMINYLTRANSFERASE-LIKE PROTEIN 1"/>
    <property type="match status" value="1"/>
</dbReference>
<dbReference type="PANTHER" id="PTHR22916">
    <property type="entry name" value="GLYCOSYLTRANSFERASE"/>
    <property type="match status" value="1"/>
</dbReference>
<dbReference type="SUPFAM" id="SSF53448">
    <property type="entry name" value="Nucleotide-diphospho-sugar transferases"/>
    <property type="match status" value="1"/>
</dbReference>
<evidence type="ECO:0000259" key="1">
    <source>
        <dbReference type="Pfam" id="PF00535"/>
    </source>
</evidence>
<feature type="domain" description="Glycosyltransferase 2-like" evidence="1">
    <location>
        <begin position="9"/>
        <end position="129"/>
    </location>
</feature>
<dbReference type="GO" id="GO:0016757">
    <property type="term" value="F:glycosyltransferase activity"/>
    <property type="evidence" value="ECO:0007669"/>
    <property type="project" value="UniProtKB-KW"/>
</dbReference>
<dbReference type="RefSeq" id="WP_237852555.1">
    <property type="nucleotide sequence ID" value="NZ_JAKLWS010000003.1"/>
</dbReference>
<name>A0ABS9KA29_9BACT</name>
<dbReference type="EMBL" id="JAKLWS010000003">
    <property type="protein sequence ID" value="MCG2587712.1"/>
    <property type="molecule type" value="Genomic_DNA"/>
</dbReference>
<evidence type="ECO:0000313" key="3">
    <source>
        <dbReference type="Proteomes" id="UP001165366"/>
    </source>
</evidence>
<dbReference type="EC" id="2.4.-.-" evidence="2"/>
<keyword evidence="2" id="KW-0808">Transferase</keyword>
<reference evidence="2" key="1">
    <citation type="submission" date="2022-01" db="EMBL/GenBank/DDBJ databases">
        <authorList>
            <person name="Wang Y."/>
        </authorList>
    </citation>
    <scope>NUCLEOTIDE SEQUENCE</scope>
    <source>
        <strain evidence="2">WB101</strain>
    </source>
</reference>
<keyword evidence="3" id="KW-1185">Reference proteome</keyword>
<accession>A0ABS9KA29</accession>
<dbReference type="InterPro" id="IPR001173">
    <property type="entry name" value="Glyco_trans_2-like"/>
</dbReference>
<gene>
    <name evidence="2" type="ORF">L6773_03985</name>
</gene>
<sequence>MSEKLPLVSVIMVVKNGEQYVRDALESIYNQDYPEFEVIVVDGRSEDNTISIVNEFNPDKIIIQNSEGISGAYNTGIQASNADYLSFLSSDDLWMHDKLKTQIKYMLNHHKIMYTNSLIEYFLEPGSAIPIGFRRNLLGRTLPARIMENFVAKKEVFKKVGFYNSELSTAEDVDWFSRAQDLNIQNHIVEKVLLKKRIHGKNSSLDAEKNSKNLIKVLRKAVQRKRS</sequence>
<comment type="caution">
    <text evidence="2">The sequence shown here is derived from an EMBL/GenBank/DDBJ whole genome shotgun (WGS) entry which is preliminary data.</text>
</comment>
<keyword evidence="2" id="KW-0328">Glycosyltransferase</keyword>
<proteinExistence type="predicted"/>
<dbReference type="Proteomes" id="UP001165366">
    <property type="component" value="Unassembled WGS sequence"/>
</dbReference>
<dbReference type="InterPro" id="IPR029044">
    <property type="entry name" value="Nucleotide-diphossugar_trans"/>
</dbReference>
<evidence type="ECO:0000313" key="2">
    <source>
        <dbReference type="EMBL" id="MCG2587712.1"/>
    </source>
</evidence>
<reference evidence="2" key="2">
    <citation type="submission" date="2024-05" db="EMBL/GenBank/DDBJ databases">
        <title>Rhodohalobacter halophilus gen. nov., sp. nov., a moderately halophilic member of the family Balneolaceae.</title>
        <authorList>
            <person name="Xia J."/>
        </authorList>
    </citation>
    <scope>NUCLEOTIDE SEQUENCE</scope>
    <source>
        <strain evidence="2">WB101</strain>
    </source>
</reference>
<dbReference type="Gene3D" id="3.90.550.10">
    <property type="entry name" value="Spore Coat Polysaccharide Biosynthesis Protein SpsA, Chain A"/>
    <property type="match status" value="1"/>
</dbReference>
<dbReference type="Pfam" id="PF00535">
    <property type="entry name" value="Glycos_transf_2"/>
    <property type="match status" value="1"/>
</dbReference>